<dbReference type="OrthoDB" id="9790975at2"/>
<evidence type="ECO:0000313" key="4">
    <source>
        <dbReference type="EMBL" id="BBO77841.1"/>
    </source>
</evidence>
<accession>A0A5K7ZDP4</accession>
<dbReference type="KEGG" id="dwd:DSCW_52580"/>
<proteinExistence type="predicted"/>
<dbReference type="EMBL" id="AP021875">
    <property type="protein sequence ID" value="BBO77841.1"/>
    <property type="molecule type" value="Genomic_DNA"/>
</dbReference>
<dbReference type="AlphaFoldDB" id="A0A5K7ZDP4"/>
<dbReference type="SUPFAM" id="SSF52218">
    <property type="entry name" value="Flavoproteins"/>
    <property type="match status" value="1"/>
</dbReference>
<name>A0A5K7ZDP4_9BACT</name>
<sequence length="217" mass="24044">MEIKILGISGSPVADGNAEVFLNNILDFAEKYDVPFDVRTEAVYLSTYEVEDCIHCNFCLTKQIPGKYCSINDEMQEIYEKVAHADIILLLSPVYFMRTSGRMAAFIDRLRVFIFGNITGGMLKNKIGVSAAVAWLRNGGFETTHMSHHFAFLTLEMIPASAHNCISPMGASAYSSPDGTGMFDKKIRLGVEHDTAGLESGRMIMKRAIELSCLVKK</sequence>
<feature type="domain" description="NADPH-dependent FMN reductase-like" evidence="3">
    <location>
        <begin position="3"/>
        <end position="162"/>
    </location>
</feature>
<dbReference type="Gene3D" id="3.40.50.360">
    <property type="match status" value="1"/>
</dbReference>
<evidence type="ECO:0000313" key="5">
    <source>
        <dbReference type="Proteomes" id="UP000427769"/>
    </source>
</evidence>
<gene>
    <name evidence="4" type="ORF">DSCW_52580</name>
</gene>
<dbReference type="PANTHER" id="PTHR43278:SF1">
    <property type="entry name" value="IRON-SULFUR FLAVOPROTEIN MJ1083"/>
    <property type="match status" value="1"/>
</dbReference>
<dbReference type="RefSeq" id="WP_155306540.1">
    <property type="nucleotide sequence ID" value="NZ_AP021875.1"/>
</dbReference>
<protein>
    <submittedName>
        <fullName evidence="4">Flavodoxin</fullName>
    </submittedName>
</protein>
<dbReference type="GO" id="GO:0016491">
    <property type="term" value="F:oxidoreductase activity"/>
    <property type="evidence" value="ECO:0007669"/>
    <property type="project" value="InterPro"/>
</dbReference>
<keyword evidence="1" id="KW-0285">Flavoprotein</keyword>
<evidence type="ECO:0000256" key="1">
    <source>
        <dbReference type="ARBA" id="ARBA00022630"/>
    </source>
</evidence>
<evidence type="ECO:0000259" key="3">
    <source>
        <dbReference type="Pfam" id="PF03358"/>
    </source>
</evidence>
<dbReference type="InterPro" id="IPR029039">
    <property type="entry name" value="Flavoprotein-like_sf"/>
</dbReference>
<organism evidence="4 5">
    <name type="scientific">Desulfosarcina widdelii</name>
    <dbReference type="NCBI Taxonomy" id="947919"/>
    <lineage>
        <taxon>Bacteria</taxon>
        <taxon>Pseudomonadati</taxon>
        <taxon>Thermodesulfobacteriota</taxon>
        <taxon>Desulfobacteria</taxon>
        <taxon>Desulfobacterales</taxon>
        <taxon>Desulfosarcinaceae</taxon>
        <taxon>Desulfosarcina</taxon>
    </lineage>
</organism>
<dbReference type="Proteomes" id="UP000427769">
    <property type="component" value="Chromosome"/>
</dbReference>
<keyword evidence="5" id="KW-1185">Reference proteome</keyword>
<reference evidence="4 5" key="1">
    <citation type="submission" date="2019-11" db="EMBL/GenBank/DDBJ databases">
        <title>Comparative genomics of hydrocarbon-degrading Desulfosarcina strains.</title>
        <authorList>
            <person name="Watanabe M."/>
            <person name="Kojima H."/>
            <person name="Fukui M."/>
        </authorList>
    </citation>
    <scope>NUCLEOTIDE SEQUENCE [LARGE SCALE GENOMIC DNA]</scope>
    <source>
        <strain evidence="4 5">PP31</strain>
    </source>
</reference>
<dbReference type="PANTHER" id="PTHR43278">
    <property type="entry name" value="NAD(P)H-DEPENDENT FMN-CONTAINING OXIDOREDUCTASE YWQN-RELATED"/>
    <property type="match status" value="1"/>
</dbReference>
<dbReference type="InterPro" id="IPR051796">
    <property type="entry name" value="ISF_SsuE-like"/>
</dbReference>
<keyword evidence="2" id="KW-0288">FMN</keyword>
<dbReference type="Pfam" id="PF03358">
    <property type="entry name" value="FMN_red"/>
    <property type="match status" value="1"/>
</dbReference>
<dbReference type="InterPro" id="IPR005025">
    <property type="entry name" value="FMN_Rdtase-like_dom"/>
</dbReference>
<evidence type="ECO:0000256" key="2">
    <source>
        <dbReference type="ARBA" id="ARBA00022643"/>
    </source>
</evidence>